<feature type="non-terminal residue" evidence="1">
    <location>
        <position position="1"/>
    </location>
</feature>
<reference evidence="1 2" key="1">
    <citation type="journal article" date="2021" name="BMC Genomics">
        <title>Datura genome reveals duplications of psychoactive alkaloid biosynthetic genes and high mutation rate following tissue culture.</title>
        <authorList>
            <person name="Rajewski A."/>
            <person name="Carter-House D."/>
            <person name="Stajich J."/>
            <person name="Litt A."/>
        </authorList>
    </citation>
    <scope>NUCLEOTIDE SEQUENCE [LARGE SCALE GENOMIC DNA]</scope>
    <source>
        <strain evidence="1">AR-01</strain>
    </source>
</reference>
<dbReference type="EMBL" id="JACEIK010001000">
    <property type="protein sequence ID" value="MCD7464872.1"/>
    <property type="molecule type" value="Genomic_DNA"/>
</dbReference>
<protein>
    <submittedName>
        <fullName evidence="1">Uncharacterized protein</fullName>
    </submittedName>
</protein>
<proteinExistence type="predicted"/>
<dbReference type="Proteomes" id="UP000823775">
    <property type="component" value="Unassembled WGS sequence"/>
</dbReference>
<accession>A0ABS8T0K0</accession>
<organism evidence="1 2">
    <name type="scientific">Datura stramonium</name>
    <name type="common">Jimsonweed</name>
    <name type="synonym">Common thornapple</name>
    <dbReference type="NCBI Taxonomy" id="4076"/>
    <lineage>
        <taxon>Eukaryota</taxon>
        <taxon>Viridiplantae</taxon>
        <taxon>Streptophyta</taxon>
        <taxon>Embryophyta</taxon>
        <taxon>Tracheophyta</taxon>
        <taxon>Spermatophyta</taxon>
        <taxon>Magnoliopsida</taxon>
        <taxon>eudicotyledons</taxon>
        <taxon>Gunneridae</taxon>
        <taxon>Pentapetalae</taxon>
        <taxon>asterids</taxon>
        <taxon>lamiids</taxon>
        <taxon>Solanales</taxon>
        <taxon>Solanaceae</taxon>
        <taxon>Solanoideae</taxon>
        <taxon>Datureae</taxon>
        <taxon>Datura</taxon>
    </lineage>
</organism>
<name>A0ABS8T0K0_DATST</name>
<evidence type="ECO:0000313" key="2">
    <source>
        <dbReference type="Proteomes" id="UP000823775"/>
    </source>
</evidence>
<keyword evidence="2" id="KW-1185">Reference proteome</keyword>
<sequence>GGEKGERGREVGSGGCLVGLGGFAEDGEEKEETTTVGVVYDGKRNEREKWSYVWFGAYSAARLVVFR</sequence>
<gene>
    <name evidence="1" type="ORF">HAX54_000132</name>
</gene>
<comment type="caution">
    <text evidence="1">The sequence shown here is derived from an EMBL/GenBank/DDBJ whole genome shotgun (WGS) entry which is preliminary data.</text>
</comment>
<evidence type="ECO:0000313" key="1">
    <source>
        <dbReference type="EMBL" id="MCD7464872.1"/>
    </source>
</evidence>